<dbReference type="Proteomes" id="UP000217784">
    <property type="component" value="Unassembled WGS sequence"/>
</dbReference>
<sequence length="142" mass="16804">MIHITLERKITGSELIKDFEYEYKSLENLKKLLEEDPENVLLQLNLDDWKYHLNHPDAEVKDERRILTHEMPIDDLELILMDHIKNKNPKSVEELAEMVHEDVKKVHSKLEGLEEAGFIILHREQKDNVTPALRYNSIKITI</sequence>
<dbReference type="Pfam" id="PF25212">
    <property type="entry name" value="HVO_A0114"/>
    <property type="match status" value="1"/>
</dbReference>
<dbReference type="OrthoDB" id="325082at2157"/>
<gene>
    <name evidence="1" type="ORF">ASJ80_09305</name>
</gene>
<dbReference type="Gene3D" id="1.10.10.10">
    <property type="entry name" value="Winged helix-like DNA-binding domain superfamily/Winged helix DNA-binding domain"/>
    <property type="match status" value="1"/>
</dbReference>
<evidence type="ECO:0000313" key="2">
    <source>
        <dbReference type="Proteomes" id="UP000217784"/>
    </source>
</evidence>
<dbReference type="InterPro" id="IPR036388">
    <property type="entry name" value="WH-like_DNA-bd_sf"/>
</dbReference>
<dbReference type="EMBL" id="LMVM01000005">
    <property type="protein sequence ID" value="PAV05438.1"/>
    <property type="molecule type" value="Genomic_DNA"/>
</dbReference>
<dbReference type="AlphaFoldDB" id="A0A2A2H7S5"/>
<dbReference type="RefSeq" id="WP_095651991.1">
    <property type="nucleotide sequence ID" value="NZ_LMVM01000005.1"/>
</dbReference>
<protein>
    <submittedName>
        <fullName evidence="1">Uncharacterized protein</fullName>
    </submittedName>
</protein>
<evidence type="ECO:0000313" key="1">
    <source>
        <dbReference type="EMBL" id="PAV05438.1"/>
    </source>
</evidence>
<reference evidence="1 2" key="1">
    <citation type="journal article" date="2017" name="BMC Genomics">
        <title>Genomic analysis of methanogenic archaea reveals a shift towards energy conservation.</title>
        <authorList>
            <person name="Gilmore S.P."/>
            <person name="Henske J.K."/>
            <person name="Sexton J.A."/>
            <person name="Solomon K.V."/>
            <person name="Seppala S."/>
            <person name="Yoo J.I."/>
            <person name="Huyett L.M."/>
            <person name="Pressman A."/>
            <person name="Cogan J.Z."/>
            <person name="Kivenson V."/>
            <person name="Peng X."/>
            <person name="Tan Y."/>
            <person name="Valentine D.L."/>
            <person name="O'Malley M.A."/>
        </authorList>
    </citation>
    <scope>NUCLEOTIDE SEQUENCE [LARGE SCALE GENOMIC DNA]</scope>
    <source>
        <strain evidence="1 2">M.o.H.</strain>
    </source>
</reference>
<comment type="caution">
    <text evidence="1">The sequence shown here is derived from an EMBL/GenBank/DDBJ whole genome shotgun (WGS) entry which is preliminary data.</text>
</comment>
<name>A0A2A2H7S5_METBR</name>
<keyword evidence="2" id="KW-1185">Reference proteome</keyword>
<organism evidence="1 2">
    <name type="scientific">Methanobacterium bryantii</name>
    <dbReference type="NCBI Taxonomy" id="2161"/>
    <lineage>
        <taxon>Archaea</taxon>
        <taxon>Methanobacteriati</taxon>
        <taxon>Methanobacteriota</taxon>
        <taxon>Methanomada group</taxon>
        <taxon>Methanobacteria</taxon>
        <taxon>Methanobacteriales</taxon>
        <taxon>Methanobacteriaceae</taxon>
        <taxon>Methanobacterium</taxon>
    </lineage>
</organism>
<accession>A0A2A2H7S5</accession>
<dbReference type="SUPFAM" id="SSF46785">
    <property type="entry name" value="Winged helix' DNA-binding domain"/>
    <property type="match status" value="1"/>
</dbReference>
<dbReference type="InterPro" id="IPR036390">
    <property type="entry name" value="WH_DNA-bd_sf"/>
</dbReference>
<proteinExistence type="predicted"/>